<evidence type="ECO:0000256" key="2">
    <source>
        <dbReference type="ARBA" id="ARBA00022618"/>
    </source>
</evidence>
<dbReference type="NCBIfam" id="TIGR01174">
    <property type="entry name" value="ftsA"/>
    <property type="match status" value="1"/>
</dbReference>
<dbReference type="PANTHER" id="PTHR32432">
    <property type="entry name" value="CELL DIVISION PROTEIN FTSA-RELATED"/>
    <property type="match status" value="1"/>
</dbReference>
<dbReference type="CDD" id="cd24048">
    <property type="entry name" value="ASKHA_NBD_FtsA"/>
    <property type="match status" value="1"/>
</dbReference>
<protein>
    <submittedName>
        <fullName evidence="6">Cell division protein FtsA</fullName>
    </submittedName>
</protein>
<dbReference type="GO" id="GO:0032153">
    <property type="term" value="C:cell division site"/>
    <property type="evidence" value="ECO:0007669"/>
    <property type="project" value="TreeGrafter"/>
</dbReference>
<proteinExistence type="inferred from homology"/>
<dbReference type="Gene3D" id="3.30.1490.110">
    <property type="match status" value="1"/>
</dbReference>
<keyword evidence="1" id="KW-1003">Cell membrane</keyword>
<evidence type="ECO:0000256" key="1">
    <source>
        <dbReference type="ARBA" id="ARBA00022475"/>
    </source>
</evidence>
<dbReference type="Gene3D" id="3.30.420.40">
    <property type="match status" value="1"/>
</dbReference>
<keyword evidence="3" id="KW-0472">Membrane</keyword>
<dbReference type="Pfam" id="PF14450">
    <property type="entry name" value="FtsA"/>
    <property type="match status" value="1"/>
</dbReference>
<dbReference type="EMBL" id="VSSQ01000031">
    <property type="protein sequence ID" value="MPL66156.1"/>
    <property type="molecule type" value="Genomic_DNA"/>
</dbReference>
<evidence type="ECO:0000256" key="4">
    <source>
        <dbReference type="ARBA" id="ARBA00023306"/>
    </source>
</evidence>
<organism evidence="6">
    <name type="scientific">bioreactor metagenome</name>
    <dbReference type="NCBI Taxonomy" id="1076179"/>
    <lineage>
        <taxon>unclassified sequences</taxon>
        <taxon>metagenomes</taxon>
        <taxon>ecological metagenomes</taxon>
    </lineage>
</organism>
<name>A0A644TGS9_9ZZZZ</name>
<dbReference type="PIRSF" id="PIRSF003101">
    <property type="entry name" value="FtsA"/>
    <property type="match status" value="1"/>
</dbReference>
<evidence type="ECO:0000256" key="3">
    <source>
        <dbReference type="ARBA" id="ARBA00023136"/>
    </source>
</evidence>
<dbReference type="InterPro" id="IPR050696">
    <property type="entry name" value="FtsA/MreB"/>
</dbReference>
<evidence type="ECO:0000313" key="6">
    <source>
        <dbReference type="EMBL" id="MPL66156.1"/>
    </source>
</evidence>
<dbReference type="InterPro" id="IPR043129">
    <property type="entry name" value="ATPase_NBD"/>
</dbReference>
<dbReference type="SMART" id="SM00842">
    <property type="entry name" value="FtsA"/>
    <property type="match status" value="1"/>
</dbReference>
<comment type="caution">
    <text evidence="6">The sequence shown here is derived from an EMBL/GenBank/DDBJ whole genome shotgun (WGS) entry which is preliminary data.</text>
</comment>
<keyword evidence="2 6" id="KW-0132">Cell division</keyword>
<dbReference type="GO" id="GO:0009898">
    <property type="term" value="C:cytoplasmic side of plasma membrane"/>
    <property type="evidence" value="ECO:0007669"/>
    <property type="project" value="TreeGrafter"/>
</dbReference>
<accession>A0A644TGS9</accession>
<dbReference type="InterPro" id="IPR020823">
    <property type="entry name" value="Cell_div_FtsA"/>
</dbReference>
<evidence type="ECO:0000259" key="5">
    <source>
        <dbReference type="SMART" id="SM00842"/>
    </source>
</evidence>
<dbReference type="InterPro" id="IPR003494">
    <property type="entry name" value="SHS2_FtsA"/>
</dbReference>
<dbReference type="PANTHER" id="PTHR32432:SF4">
    <property type="entry name" value="CELL DIVISION PROTEIN FTSA"/>
    <property type="match status" value="1"/>
</dbReference>
<keyword evidence="4" id="KW-0131">Cell cycle</keyword>
<feature type="domain" description="SHS2" evidence="5">
    <location>
        <begin position="8"/>
        <end position="196"/>
    </location>
</feature>
<dbReference type="AlphaFoldDB" id="A0A644TGS9"/>
<dbReference type="SUPFAM" id="SSF53067">
    <property type="entry name" value="Actin-like ATPase domain"/>
    <property type="match status" value="2"/>
</dbReference>
<dbReference type="GO" id="GO:0051301">
    <property type="term" value="P:cell division"/>
    <property type="evidence" value="ECO:0007669"/>
    <property type="project" value="UniProtKB-KW"/>
</dbReference>
<dbReference type="Pfam" id="PF02491">
    <property type="entry name" value="SHS2_FTSA"/>
    <property type="match status" value="1"/>
</dbReference>
<reference evidence="6" key="1">
    <citation type="submission" date="2019-08" db="EMBL/GenBank/DDBJ databases">
        <authorList>
            <person name="Kucharzyk K."/>
            <person name="Murdoch R.W."/>
            <person name="Higgins S."/>
            <person name="Loffler F."/>
        </authorList>
    </citation>
    <scope>NUCLEOTIDE SEQUENCE</scope>
</reference>
<dbReference type="HAMAP" id="MF_02033">
    <property type="entry name" value="FtsA"/>
    <property type="match status" value="1"/>
</dbReference>
<gene>
    <name evidence="6" type="primary">ftsA_11</name>
    <name evidence="6" type="ORF">SDC9_11824</name>
</gene>
<sequence>MNNMNDTFLTINIGSSAITAVIARPKYDADNNIDILGVGISESKGVNKGLIINIEDASKTIKDAILKAKESVAEAIGTTVVSISGNYTKGIKGSGAVNVPNGLVSEADINQAMQMALSNAIILPEYEVVHVIPQYFRIDEEEVDNPLNMNGNRLEVAVYIVTAKRNALINIKSALKISGIDDVKFALDSYVSSLAVLDEQQRKFGAVVINVGSTTTEFVYFKGNSIVYNGFIPAGSKNITNDLSVMLHTPNLSAEKIKIEYGSLTRDYSANNEVGATKVTLPRTDDEDSYTEVALDYIQTIIHARVEEILVLVKNRLKKSALLDNIGSGIVLTGGMSCLGGIKELTKKIFEGIPVSVSTPKNLPNNFKISFDETNMSTVVGLLMYSLGINRSYQLDSGKKLIRPVRKERVVEKVTIPNMNNTMNTTNREYIQTKQNNGTVLEPLVKDKKKGVSGLWNKLSEWF</sequence>